<dbReference type="PROSITE" id="PS52016">
    <property type="entry name" value="TONB_DEPENDENT_REC_3"/>
    <property type="match status" value="1"/>
</dbReference>
<dbReference type="OrthoDB" id="9764669at2"/>
<dbReference type="InterPro" id="IPR039426">
    <property type="entry name" value="TonB-dep_rcpt-like"/>
</dbReference>
<feature type="signal peptide" evidence="9">
    <location>
        <begin position="1"/>
        <end position="20"/>
    </location>
</feature>
<dbReference type="InterPro" id="IPR036942">
    <property type="entry name" value="Beta-barrel_TonB_sf"/>
</dbReference>
<keyword evidence="7 8" id="KW-0998">Cell outer membrane</keyword>
<evidence type="ECO:0000256" key="4">
    <source>
        <dbReference type="ARBA" id="ARBA00022692"/>
    </source>
</evidence>
<dbReference type="Pfam" id="PF07715">
    <property type="entry name" value="Plug"/>
    <property type="match status" value="1"/>
</dbReference>
<comment type="similarity">
    <text evidence="8">Belongs to the TonB-dependent receptor family.</text>
</comment>
<dbReference type="GO" id="GO:0009279">
    <property type="term" value="C:cell outer membrane"/>
    <property type="evidence" value="ECO:0007669"/>
    <property type="project" value="UniProtKB-SubCell"/>
</dbReference>
<name>A0A7X2ZW19_9FLAO</name>
<dbReference type="RefSeq" id="WP_155600740.1">
    <property type="nucleotide sequence ID" value="NZ_RCNR01000041.1"/>
</dbReference>
<comment type="subcellular location">
    <subcellularLocation>
        <location evidence="1 8">Cell outer membrane</location>
        <topology evidence="1 8">Multi-pass membrane protein</topology>
    </subcellularLocation>
</comment>
<dbReference type="GO" id="GO:0015344">
    <property type="term" value="F:siderophore uptake transmembrane transporter activity"/>
    <property type="evidence" value="ECO:0007669"/>
    <property type="project" value="TreeGrafter"/>
</dbReference>
<keyword evidence="6 8" id="KW-0472">Membrane</keyword>
<evidence type="ECO:0000256" key="9">
    <source>
        <dbReference type="SAM" id="SignalP"/>
    </source>
</evidence>
<sequence>MSVRILSLVFSVVLLYSVNAQEKRDSTRTTELEEVVVTGQYNEQSVDRSVFQVKVIPRAVIDNLAANNLADVLNQTLNINIVPNASTGKSGVQLFGLDSQYFKILIDNVPLINDEGLGNNTDLTQLNLDDVEQVEIVEGSMGVQYGSNAVSGIINIITKKSSIHKWQVTPYVQEETIGNEYGLFDEGRHIQSLKIGHNISDKWYVNGTYTRNDFAGHLGESKGQFYELNDGKRGYEWLPKLQNNAKALLRYTGGKFKAFYRFEYFDEEVSRYDSLVRTNLNSATQTTNPTASDEIFNSQRFNHHLNLSGKLNRTVNYDASFSYQQQKRDVETYNYRIRTKEKFDKEGFEYESRKGFYSRGTLNNLFTNDWSSYQLGYELSIIDGYSSSLAGDFETNNIKRRLESYDVFASAEYALNKRLSVRPGVRALFSSKFNPQAALSLSSRYLFENGYQLRAVLGTSPRSPNYDELFTYFVDINHDLRGNESLDPERGYSAFLHLKKEFWAEDSQWSLKSKLSTWFLSVDDRIELTIVNTNPLAFQYNNIDSYKTWGLSLTNALSYNNVQLSGGVSFSGQSKTLESQMEFNDDYLYSLQLNGNLSYKFPKWNTVFSAYYKYTGKQYQFFQDQNEDGDVIFIKGEQDQYSWLDATLKKSFYNNKLQVTLGARNLMNVTRVNTISAGGGAVHSNPTSSALLGYGRSYFLKLLYNLNI</sequence>
<keyword evidence="2 8" id="KW-0813">Transport</keyword>
<evidence type="ECO:0000256" key="2">
    <source>
        <dbReference type="ARBA" id="ARBA00022448"/>
    </source>
</evidence>
<proteinExistence type="inferred from homology"/>
<keyword evidence="12" id="KW-1185">Reference proteome</keyword>
<dbReference type="PANTHER" id="PTHR30069:SF29">
    <property type="entry name" value="HEMOGLOBIN AND HEMOGLOBIN-HAPTOGLOBIN-BINDING PROTEIN 1-RELATED"/>
    <property type="match status" value="1"/>
</dbReference>
<evidence type="ECO:0000256" key="3">
    <source>
        <dbReference type="ARBA" id="ARBA00022452"/>
    </source>
</evidence>
<dbReference type="InterPro" id="IPR012910">
    <property type="entry name" value="Plug_dom"/>
</dbReference>
<reference evidence="11 12" key="1">
    <citation type="journal article" date="2019" name="Mar. Drugs">
        <title>Comparative Genomics and CAZyme Genome Repertoires of Marine Zobellia amurskyensis KMM 3526(T) and Zobellia laminariae KMM 3676(T).</title>
        <authorList>
            <person name="Chernysheva N."/>
            <person name="Bystritskaya E."/>
            <person name="Stenkova A."/>
            <person name="Golovkin I."/>
            <person name="Nedashkovskaya O."/>
            <person name="Isaeva M."/>
        </authorList>
    </citation>
    <scope>NUCLEOTIDE SEQUENCE [LARGE SCALE GENOMIC DNA]</scope>
    <source>
        <strain evidence="11 12">KMM 3526</strain>
    </source>
</reference>
<evidence type="ECO:0000313" key="11">
    <source>
        <dbReference type="EMBL" id="MUH37457.1"/>
    </source>
</evidence>
<accession>A0A7X2ZW19</accession>
<keyword evidence="5 9" id="KW-0732">Signal</keyword>
<evidence type="ECO:0000256" key="5">
    <source>
        <dbReference type="ARBA" id="ARBA00022729"/>
    </source>
</evidence>
<dbReference type="Gene3D" id="2.40.170.20">
    <property type="entry name" value="TonB-dependent receptor, beta-barrel domain"/>
    <property type="match status" value="1"/>
</dbReference>
<gene>
    <name evidence="11" type="ORF">D9O36_16525</name>
</gene>
<protein>
    <submittedName>
        <fullName evidence="11">TonB-dependent receptor</fullName>
    </submittedName>
</protein>
<organism evidence="11 12">
    <name type="scientific">Zobellia amurskyensis</name>
    <dbReference type="NCBI Taxonomy" id="248905"/>
    <lineage>
        <taxon>Bacteria</taxon>
        <taxon>Pseudomonadati</taxon>
        <taxon>Bacteroidota</taxon>
        <taxon>Flavobacteriia</taxon>
        <taxon>Flavobacteriales</taxon>
        <taxon>Flavobacteriaceae</taxon>
        <taxon>Zobellia</taxon>
    </lineage>
</organism>
<dbReference type="Proteomes" id="UP000540519">
    <property type="component" value="Unassembled WGS sequence"/>
</dbReference>
<comment type="caution">
    <text evidence="11">The sequence shown here is derived from an EMBL/GenBank/DDBJ whole genome shotgun (WGS) entry which is preliminary data.</text>
</comment>
<evidence type="ECO:0000313" key="12">
    <source>
        <dbReference type="Proteomes" id="UP000540519"/>
    </source>
</evidence>
<dbReference type="EMBL" id="RCNR01000041">
    <property type="protein sequence ID" value="MUH37457.1"/>
    <property type="molecule type" value="Genomic_DNA"/>
</dbReference>
<keyword evidence="11" id="KW-0675">Receptor</keyword>
<evidence type="ECO:0000256" key="7">
    <source>
        <dbReference type="ARBA" id="ARBA00023237"/>
    </source>
</evidence>
<dbReference type="SUPFAM" id="SSF56935">
    <property type="entry name" value="Porins"/>
    <property type="match status" value="1"/>
</dbReference>
<keyword evidence="3 8" id="KW-1134">Transmembrane beta strand</keyword>
<evidence type="ECO:0000256" key="8">
    <source>
        <dbReference type="PROSITE-ProRule" id="PRU01360"/>
    </source>
</evidence>
<dbReference type="PANTHER" id="PTHR30069">
    <property type="entry name" value="TONB-DEPENDENT OUTER MEMBRANE RECEPTOR"/>
    <property type="match status" value="1"/>
</dbReference>
<feature type="domain" description="TonB-dependent receptor plug" evidence="10">
    <location>
        <begin position="50"/>
        <end position="153"/>
    </location>
</feature>
<keyword evidence="4 8" id="KW-0812">Transmembrane</keyword>
<evidence type="ECO:0000256" key="1">
    <source>
        <dbReference type="ARBA" id="ARBA00004571"/>
    </source>
</evidence>
<dbReference type="InterPro" id="IPR037066">
    <property type="entry name" value="Plug_dom_sf"/>
</dbReference>
<dbReference type="Gene3D" id="2.170.130.10">
    <property type="entry name" value="TonB-dependent receptor, plug domain"/>
    <property type="match status" value="1"/>
</dbReference>
<evidence type="ECO:0000259" key="10">
    <source>
        <dbReference type="Pfam" id="PF07715"/>
    </source>
</evidence>
<dbReference type="GO" id="GO:0044718">
    <property type="term" value="P:siderophore transmembrane transport"/>
    <property type="evidence" value="ECO:0007669"/>
    <property type="project" value="TreeGrafter"/>
</dbReference>
<evidence type="ECO:0000256" key="6">
    <source>
        <dbReference type="ARBA" id="ARBA00023136"/>
    </source>
</evidence>
<dbReference type="AlphaFoldDB" id="A0A7X2ZW19"/>
<feature type="chain" id="PRO_5031032455" evidence="9">
    <location>
        <begin position="21"/>
        <end position="708"/>
    </location>
</feature>